<keyword evidence="4" id="KW-1185">Reference proteome</keyword>
<gene>
    <name evidence="3" type="ORF">QBC35DRAFT_498217</name>
</gene>
<name>A0AAN7AJ91_9PEZI</name>
<dbReference type="SUPFAM" id="SSF55031">
    <property type="entry name" value="Bacterial exopeptidase dimerisation domain"/>
    <property type="match status" value="1"/>
</dbReference>
<feature type="binding site" evidence="2">
    <location>
        <position position="96"/>
    </location>
    <ligand>
        <name>Mn(2+)</name>
        <dbReference type="ChEBI" id="CHEBI:29035"/>
        <label>2</label>
    </ligand>
</feature>
<reference evidence="3" key="2">
    <citation type="submission" date="2023-05" db="EMBL/GenBank/DDBJ databases">
        <authorList>
            <consortium name="Lawrence Berkeley National Laboratory"/>
            <person name="Steindorff A."/>
            <person name="Hensen N."/>
            <person name="Bonometti L."/>
            <person name="Westerberg I."/>
            <person name="Brannstrom I.O."/>
            <person name="Guillou S."/>
            <person name="Cros-Aarteil S."/>
            <person name="Calhoun S."/>
            <person name="Haridas S."/>
            <person name="Kuo A."/>
            <person name="Mondo S."/>
            <person name="Pangilinan J."/>
            <person name="Riley R."/>
            <person name="Labutti K."/>
            <person name="Andreopoulos B."/>
            <person name="Lipzen A."/>
            <person name="Chen C."/>
            <person name="Yanf M."/>
            <person name="Daum C."/>
            <person name="Ng V."/>
            <person name="Clum A."/>
            <person name="Ohm R."/>
            <person name="Martin F."/>
            <person name="Silar P."/>
            <person name="Natvig D."/>
            <person name="Lalanne C."/>
            <person name="Gautier V."/>
            <person name="Ament-Velasquez S.L."/>
            <person name="Kruys A."/>
            <person name="Hutchinson M.I."/>
            <person name="Powell A.J."/>
            <person name="Barry K."/>
            <person name="Miller A.N."/>
            <person name="Grigoriev I.V."/>
            <person name="Debuchy R."/>
            <person name="Gladieux P."/>
            <person name="Thoren M.H."/>
            <person name="Johannesson H."/>
        </authorList>
    </citation>
    <scope>NUCLEOTIDE SEQUENCE</scope>
    <source>
        <strain evidence="3">PSN309</strain>
    </source>
</reference>
<protein>
    <recommendedName>
        <fullName evidence="5">Amidohydrolase</fullName>
    </recommendedName>
</protein>
<proteinExistence type="inferred from homology"/>
<feature type="binding site" evidence="2">
    <location>
        <position position="362"/>
    </location>
    <ligand>
        <name>Mn(2+)</name>
        <dbReference type="ChEBI" id="CHEBI:29035"/>
        <label>2</label>
    </ligand>
</feature>
<comment type="caution">
    <text evidence="3">The sequence shown here is derived from an EMBL/GenBank/DDBJ whole genome shotgun (WGS) entry which is preliminary data.</text>
</comment>
<feature type="binding site" evidence="2">
    <location>
        <position position="159"/>
    </location>
    <ligand>
        <name>Mn(2+)</name>
        <dbReference type="ChEBI" id="CHEBI:29035"/>
        <label>2</label>
    </ligand>
</feature>
<dbReference type="PANTHER" id="PTHR11014">
    <property type="entry name" value="PEPTIDASE M20 FAMILY MEMBER"/>
    <property type="match status" value="1"/>
</dbReference>
<reference evidence="3" key="1">
    <citation type="journal article" date="2023" name="Mol. Phylogenet. Evol.">
        <title>Genome-scale phylogeny and comparative genomics of the fungal order Sordariales.</title>
        <authorList>
            <person name="Hensen N."/>
            <person name="Bonometti L."/>
            <person name="Westerberg I."/>
            <person name="Brannstrom I.O."/>
            <person name="Guillou S."/>
            <person name="Cros-Aarteil S."/>
            <person name="Calhoun S."/>
            <person name="Haridas S."/>
            <person name="Kuo A."/>
            <person name="Mondo S."/>
            <person name="Pangilinan J."/>
            <person name="Riley R."/>
            <person name="LaButti K."/>
            <person name="Andreopoulos B."/>
            <person name="Lipzen A."/>
            <person name="Chen C."/>
            <person name="Yan M."/>
            <person name="Daum C."/>
            <person name="Ng V."/>
            <person name="Clum A."/>
            <person name="Steindorff A."/>
            <person name="Ohm R.A."/>
            <person name="Martin F."/>
            <person name="Silar P."/>
            <person name="Natvig D.O."/>
            <person name="Lalanne C."/>
            <person name="Gautier V."/>
            <person name="Ament-Velasquez S.L."/>
            <person name="Kruys A."/>
            <person name="Hutchinson M.I."/>
            <person name="Powell A.J."/>
            <person name="Barry K."/>
            <person name="Miller A.N."/>
            <person name="Grigoriev I.V."/>
            <person name="Debuchy R."/>
            <person name="Gladieux P."/>
            <person name="Hiltunen Thoren M."/>
            <person name="Johannesson H."/>
        </authorList>
    </citation>
    <scope>NUCLEOTIDE SEQUENCE</scope>
    <source>
        <strain evidence="3">PSN309</strain>
    </source>
</reference>
<evidence type="ECO:0000313" key="4">
    <source>
        <dbReference type="Proteomes" id="UP001302126"/>
    </source>
</evidence>
<comment type="similarity">
    <text evidence="1">Belongs to the peptidase M20A family.</text>
</comment>
<feature type="binding site" evidence="2">
    <location>
        <position position="98"/>
    </location>
    <ligand>
        <name>Mn(2+)</name>
        <dbReference type="ChEBI" id="CHEBI:29035"/>
        <label>2</label>
    </ligand>
</feature>
<organism evidence="3 4">
    <name type="scientific">Podospora australis</name>
    <dbReference type="NCBI Taxonomy" id="1536484"/>
    <lineage>
        <taxon>Eukaryota</taxon>
        <taxon>Fungi</taxon>
        <taxon>Dikarya</taxon>
        <taxon>Ascomycota</taxon>
        <taxon>Pezizomycotina</taxon>
        <taxon>Sordariomycetes</taxon>
        <taxon>Sordariomycetidae</taxon>
        <taxon>Sordariales</taxon>
        <taxon>Podosporaceae</taxon>
        <taxon>Podospora</taxon>
    </lineage>
</organism>
<dbReference type="Pfam" id="PF01546">
    <property type="entry name" value="Peptidase_M20"/>
    <property type="match status" value="1"/>
</dbReference>
<dbReference type="Gene3D" id="3.40.630.10">
    <property type="entry name" value="Zn peptidases"/>
    <property type="match status" value="1"/>
</dbReference>
<feature type="binding site" evidence="2">
    <location>
        <position position="132"/>
    </location>
    <ligand>
        <name>Mn(2+)</name>
        <dbReference type="ChEBI" id="CHEBI:29035"/>
        <label>2</label>
    </ligand>
</feature>
<dbReference type="AlphaFoldDB" id="A0AAN7AJ91"/>
<sequence length="391" mass="42242">MLIFYRDVHQHPGISAMEERTAEKVAAHLQRLGYAVHTGVGGHGVVGVFDNGLGKTILMRAELDALPLLEETGLPYQSKRRMIDHYGNERPVMHACGHDMNMATLLAAADLLKSAADQWKGTLLVVFQPDEEETGGAQAMVDDGLYERVPVLDIMPGQHVVPDRAGTVAIRSGPVLIAADSMRIRVIGGPCEGSINPQICVDPIPLSMRIVSELQAAVVKEIGPEEDATVACWGFHAGLPGNDYVAYADILLDIKVLKPEIRRRVLDLIRDKFLHDCRAAGAPRDPEFNTTVRAPLTSNDAAIAGSISRVFHGYCAASLVNMSFTRATEDFSTLGAAHNVPYAYWNFGGMPGDKKAPLPTNHSPFFAPEIDLTLKTGADAMALAALTFLVT</sequence>
<keyword evidence="2" id="KW-0464">Manganese</keyword>
<dbReference type="SUPFAM" id="SSF53187">
    <property type="entry name" value="Zn-dependent exopeptidases"/>
    <property type="match status" value="1"/>
</dbReference>
<dbReference type="NCBIfam" id="TIGR01891">
    <property type="entry name" value="amidohydrolases"/>
    <property type="match status" value="1"/>
</dbReference>
<dbReference type="InterPro" id="IPR017439">
    <property type="entry name" value="Amidohydrolase"/>
</dbReference>
<dbReference type="InterPro" id="IPR036264">
    <property type="entry name" value="Bact_exopeptidase_dim_dom"/>
</dbReference>
<evidence type="ECO:0000313" key="3">
    <source>
        <dbReference type="EMBL" id="KAK4187645.1"/>
    </source>
</evidence>
<dbReference type="PIRSF" id="PIRSF005962">
    <property type="entry name" value="Pept_M20D_amidohydro"/>
    <property type="match status" value="1"/>
</dbReference>
<dbReference type="Gene3D" id="3.30.70.360">
    <property type="match status" value="1"/>
</dbReference>
<comment type="cofactor">
    <cofactor evidence="2">
        <name>Mn(2+)</name>
        <dbReference type="ChEBI" id="CHEBI:29035"/>
    </cofactor>
    <text evidence="2">The Mn(2+) ion enhances activity.</text>
</comment>
<evidence type="ECO:0000256" key="1">
    <source>
        <dbReference type="ARBA" id="ARBA00006247"/>
    </source>
</evidence>
<dbReference type="Proteomes" id="UP001302126">
    <property type="component" value="Unassembled WGS sequence"/>
</dbReference>
<keyword evidence="2" id="KW-0479">Metal-binding</keyword>
<dbReference type="PANTHER" id="PTHR11014:SF63">
    <property type="entry name" value="METALLOPEPTIDASE, PUTATIVE (AFU_ORTHOLOGUE AFUA_6G09600)-RELATED"/>
    <property type="match status" value="1"/>
</dbReference>
<evidence type="ECO:0008006" key="5">
    <source>
        <dbReference type="Google" id="ProtNLM"/>
    </source>
</evidence>
<dbReference type="GO" id="GO:0016787">
    <property type="term" value="F:hydrolase activity"/>
    <property type="evidence" value="ECO:0007669"/>
    <property type="project" value="InterPro"/>
</dbReference>
<dbReference type="EMBL" id="MU864399">
    <property type="protein sequence ID" value="KAK4187645.1"/>
    <property type="molecule type" value="Genomic_DNA"/>
</dbReference>
<dbReference type="GO" id="GO:0046872">
    <property type="term" value="F:metal ion binding"/>
    <property type="evidence" value="ECO:0007669"/>
    <property type="project" value="UniProtKB-KW"/>
</dbReference>
<evidence type="ECO:0000256" key="2">
    <source>
        <dbReference type="PIRSR" id="PIRSR005962-1"/>
    </source>
</evidence>
<accession>A0AAN7AJ91</accession>
<dbReference type="InterPro" id="IPR002933">
    <property type="entry name" value="Peptidase_M20"/>
</dbReference>